<evidence type="ECO:0000313" key="2">
    <source>
        <dbReference type="EMBL" id="CEM46636.1"/>
    </source>
</evidence>
<dbReference type="VEuPathDB" id="CryptoDB:Cvel_30306"/>
<reference evidence="2" key="1">
    <citation type="submission" date="2014-11" db="EMBL/GenBank/DDBJ databases">
        <authorList>
            <person name="Otto D Thomas"/>
            <person name="Naeem Raeece"/>
        </authorList>
    </citation>
    <scope>NUCLEOTIDE SEQUENCE</scope>
</reference>
<dbReference type="AlphaFoldDB" id="A0A0G4HQY5"/>
<feature type="region of interest" description="Disordered" evidence="1">
    <location>
        <begin position="154"/>
        <end position="358"/>
    </location>
</feature>
<accession>A0A0G4HQY5</accession>
<sequence length="358" mass="39439">MVEADPDAVQSGFMLDERLSNAMCDLQFTMKQQPVLKRRMIFSYIKEVMPFQRSQLLSSRRQSMSRQSQQQFTSGGIEFDRLIKEYIDKECYYAQQRAKAVPLPGVPPFRPGQPKGNVSFLCKDPSPPPLTCKKHGPKCRRKECLARLERIMQKAKREREQGQGAPSVAKEGGRKTERPIGASAATSMCFTVEEGGPAWDMGGEFEGPVEPVRTPRSFGQASAESSVRGPGETNGMPRRPSTSAGVRTRQTGSQMPPSEKAPSHTKEDVKEHPCTPQEARHVDRPPPLKLHLPIDRRRPETPVGACAGRPPPSANSRLRSCLTDRNAAAEGSGGSRRLQKSPSSVRILLSPGTESHDG</sequence>
<proteinExistence type="predicted"/>
<evidence type="ECO:0000256" key="1">
    <source>
        <dbReference type="SAM" id="MobiDB-lite"/>
    </source>
</evidence>
<feature type="compositionally biased region" description="Basic and acidic residues" evidence="1">
    <location>
        <begin position="261"/>
        <end position="300"/>
    </location>
</feature>
<protein>
    <submittedName>
        <fullName evidence="2">Uncharacterized protein</fullName>
    </submittedName>
</protein>
<organism evidence="2">
    <name type="scientific">Chromera velia CCMP2878</name>
    <dbReference type="NCBI Taxonomy" id="1169474"/>
    <lineage>
        <taxon>Eukaryota</taxon>
        <taxon>Sar</taxon>
        <taxon>Alveolata</taxon>
        <taxon>Colpodellida</taxon>
        <taxon>Chromeraceae</taxon>
        <taxon>Chromera</taxon>
    </lineage>
</organism>
<feature type="compositionally biased region" description="Polar residues" evidence="1">
    <location>
        <begin position="240"/>
        <end position="256"/>
    </location>
</feature>
<name>A0A0G4HQY5_9ALVE</name>
<gene>
    <name evidence="2" type="ORF">Cvel_30306</name>
</gene>
<dbReference type="EMBL" id="CDMZ01003504">
    <property type="protein sequence ID" value="CEM46636.1"/>
    <property type="molecule type" value="Genomic_DNA"/>
</dbReference>